<accession>A0A6A4HJ72</accession>
<dbReference type="Proteomes" id="UP000799118">
    <property type="component" value="Unassembled WGS sequence"/>
</dbReference>
<evidence type="ECO:0000313" key="2">
    <source>
        <dbReference type="Proteomes" id="UP000799118"/>
    </source>
</evidence>
<name>A0A6A4HJ72_9AGAR</name>
<evidence type="ECO:0000313" key="1">
    <source>
        <dbReference type="EMBL" id="KAE9398872.1"/>
    </source>
</evidence>
<protein>
    <submittedName>
        <fullName evidence="1">Uncharacterized protein</fullName>
    </submittedName>
</protein>
<gene>
    <name evidence="1" type="ORF">BT96DRAFT_976171</name>
</gene>
<organism evidence="1 2">
    <name type="scientific">Gymnopus androsaceus JB14</name>
    <dbReference type="NCBI Taxonomy" id="1447944"/>
    <lineage>
        <taxon>Eukaryota</taxon>
        <taxon>Fungi</taxon>
        <taxon>Dikarya</taxon>
        <taxon>Basidiomycota</taxon>
        <taxon>Agaricomycotina</taxon>
        <taxon>Agaricomycetes</taxon>
        <taxon>Agaricomycetidae</taxon>
        <taxon>Agaricales</taxon>
        <taxon>Marasmiineae</taxon>
        <taxon>Omphalotaceae</taxon>
        <taxon>Gymnopus</taxon>
    </lineage>
</organism>
<dbReference type="AlphaFoldDB" id="A0A6A4HJ72"/>
<keyword evidence="2" id="KW-1185">Reference proteome</keyword>
<reference evidence="1" key="1">
    <citation type="journal article" date="2019" name="Environ. Microbiol.">
        <title>Fungal ecological strategies reflected in gene transcription - a case study of two litter decomposers.</title>
        <authorList>
            <person name="Barbi F."/>
            <person name="Kohler A."/>
            <person name="Barry K."/>
            <person name="Baskaran P."/>
            <person name="Daum C."/>
            <person name="Fauchery L."/>
            <person name="Ihrmark K."/>
            <person name="Kuo A."/>
            <person name="LaButti K."/>
            <person name="Lipzen A."/>
            <person name="Morin E."/>
            <person name="Grigoriev I.V."/>
            <person name="Henrissat B."/>
            <person name="Lindahl B."/>
            <person name="Martin F."/>
        </authorList>
    </citation>
    <scope>NUCLEOTIDE SEQUENCE</scope>
    <source>
        <strain evidence="1">JB14</strain>
    </source>
</reference>
<sequence>MDGRRFLLGLLFLVLVVFVRFQVFKQSILSHWYYRYLFNISRVYDHRLEVNSRSTSSQKSRRQEWSIERRLSGEEDLVVVYIGASIDRRHRREGLWGLERISTLRWSESISACSSSSMSSARLMLALFEPIN</sequence>
<dbReference type="EMBL" id="ML769476">
    <property type="protein sequence ID" value="KAE9398872.1"/>
    <property type="molecule type" value="Genomic_DNA"/>
</dbReference>
<proteinExistence type="predicted"/>